<dbReference type="Proteomes" id="UP000625551">
    <property type="component" value="Unassembled WGS sequence"/>
</dbReference>
<dbReference type="Pfam" id="PF01339">
    <property type="entry name" value="CheB_methylest"/>
    <property type="match status" value="1"/>
</dbReference>
<dbReference type="PANTHER" id="PTHR42872">
    <property type="entry name" value="PROTEIN-GLUTAMATE METHYLESTERASE/PROTEIN-GLUTAMINE GLUTAMINASE"/>
    <property type="match status" value="1"/>
</dbReference>
<dbReference type="InterPro" id="IPR008248">
    <property type="entry name" value="CheB-like"/>
</dbReference>
<dbReference type="InterPro" id="IPR011006">
    <property type="entry name" value="CheY-like_superfamily"/>
</dbReference>
<evidence type="ECO:0000256" key="4">
    <source>
        <dbReference type="ARBA" id="ARBA00039140"/>
    </source>
</evidence>
<keyword evidence="1" id="KW-0963">Cytoplasm</keyword>
<comment type="catalytic activity">
    <reaction evidence="5">
        <text>[protein]-L-glutamate 5-O-methyl ester + H2O = L-glutamyl-[protein] + methanol + H(+)</text>
        <dbReference type="Rhea" id="RHEA:23236"/>
        <dbReference type="Rhea" id="RHEA-COMP:10208"/>
        <dbReference type="Rhea" id="RHEA-COMP:10311"/>
        <dbReference type="ChEBI" id="CHEBI:15377"/>
        <dbReference type="ChEBI" id="CHEBI:15378"/>
        <dbReference type="ChEBI" id="CHEBI:17790"/>
        <dbReference type="ChEBI" id="CHEBI:29973"/>
        <dbReference type="ChEBI" id="CHEBI:82795"/>
        <dbReference type="EC" id="3.1.1.61"/>
    </reaction>
</comment>
<evidence type="ECO:0000313" key="10">
    <source>
        <dbReference type="EMBL" id="MBD1396298.1"/>
    </source>
</evidence>
<feature type="active site" evidence="6">
    <location>
        <position position="204"/>
    </location>
</feature>
<keyword evidence="11" id="KW-1185">Reference proteome</keyword>
<evidence type="ECO:0000256" key="3">
    <source>
        <dbReference type="ARBA" id="ARBA00022801"/>
    </source>
</evidence>
<dbReference type="PROSITE" id="PS50110">
    <property type="entry name" value="RESPONSE_REGULATORY"/>
    <property type="match status" value="1"/>
</dbReference>
<dbReference type="EMBL" id="JACXAJ010000001">
    <property type="protein sequence ID" value="MBD1396298.1"/>
    <property type="molecule type" value="Genomic_DNA"/>
</dbReference>
<comment type="caution">
    <text evidence="10">The sequence shown here is derived from an EMBL/GenBank/DDBJ whole genome shotgun (WGS) entry which is preliminary data.</text>
</comment>
<evidence type="ECO:0000259" key="8">
    <source>
        <dbReference type="PROSITE" id="PS50110"/>
    </source>
</evidence>
<feature type="active site" evidence="6">
    <location>
        <position position="303"/>
    </location>
</feature>
<name>A0ABR7XFE5_9BACT</name>
<dbReference type="PROSITE" id="PS50122">
    <property type="entry name" value="CHEB"/>
    <property type="match status" value="1"/>
</dbReference>
<evidence type="ECO:0000256" key="6">
    <source>
        <dbReference type="PROSITE-ProRule" id="PRU00050"/>
    </source>
</evidence>
<sequence>MIKQDKALRVLVAENSSFSRLVLEDILSKESDLKVNCLAGNGEHMLQQICQNEVDVVIAAADLRQNKRLYAFKRIFSECPTPILMLIEKEQLTLEILKEAIELGVYSIVLKPGPTARPNFRSISEEILKKVRAVRESEYWDSAKRLQMLSEDVNLFTPNRVALKNSTADTIIVIGASTGGAQAVEMIVRRLDPALQASVLIAIHMPPKFTHSYSRRLKEVTSLLVIEGRTGLIPKPGKIIVAPGGRNMIVHSVMGNAASLKIGFSEETLPAYDTPSVDLLMQTVAKSGVNRVIGVILTGMGKDGSKGAEAIMNRPGGHVIAQNEESSVIFGMAKSAIESGNTHKVLHLNHIVDYLNSYVAAQQQVSETDDNT</sequence>
<dbReference type="Gene3D" id="3.40.50.180">
    <property type="entry name" value="Methylesterase CheB, C-terminal domain"/>
    <property type="match status" value="1"/>
</dbReference>
<evidence type="ECO:0000256" key="2">
    <source>
        <dbReference type="ARBA" id="ARBA00022500"/>
    </source>
</evidence>
<evidence type="ECO:0000256" key="5">
    <source>
        <dbReference type="ARBA" id="ARBA00048267"/>
    </source>
</evidence>
<dbReference type="Gene3D" id="3.40.50.2300">
    <property type="match status" value="1"/>
</dbReference>
<dbReference type="InterPro" id="IPR001789">
    <property type="entry name" value="Sig_transdc_resp-reg_receiver"/>
</dbReference>
<proteinExistence type="predicted"/>
<dbReference type="InterPro" id="IPR000673">
    <property type="entry name" value="Sig_transdc_resp-reg_Me-estase"/>
</dbReference>
<dbReference type="PIRSF" id="PIRSF000876">
    <property type="entry name" value="RR_chemtxs_CheB"/>
    <property type="match status" value="1"/>
</dbReference>
<protein>
    <recommendedName>
        <fullName evidence="4">protein-glutamate methylesterase</fullName>
        <ecNumber evidence="4">3.1.1.61</ecNumber>
    </recommendedName>
</protein>
<dbReference type="SUPFAM" id="SSF52738">
    <property type="entry name" value="Methylesterase CheB, C-terminal domain"/>
    <property type="match status" value="1"/>
</dbReference>
<gene>
    <name evidence="10" type="ORF">H9Q13_03905</name>
</gene>
<comment type="caution">
    <text evidence="7">Lacks conserved residue(s) required for the propagation of feature annotation.</text>
</comment>
<dbReference type="SUPFAM" id="SSF52172">
    <property type="entry name" value="CheY-like"/>
    <property type="match status" value="1"/>
</dbReference>
<accession>A0ABR7XFE5</accession>
<dbReference type="InterPro" id="IPR035909">
    <property type="entry name" value="CheB_C"/>
</dbReference>
<dbReference type="PANTHER" id="PTHR42872:SF6">
    <property type="entry name" value="PROTEIN-GLUTAMATE METHYLESTERASE_PROTEIN-GLUTAMINE GLUTAMINASE"/>
    <property type="match status" value="1"/>
</dbReference>
<evidence type="ECO:0000259" key="9">
    <source>
        <dbReference type="PROSITE" id="PS50122"/>
    </source>
</evidence>
<evidence type="ECO:0000313" key="11">
    <source>
        <dbReference type="Proteomes" id="UP000625551"/>
    </source>
</evidence>
<dbReference type="EC" id="3.1.1.61" evidence="4"/>
<feature type="active site" evidence="6">
    <location>
        <position position="177"/>
    </location>
</feature>
<keyword evidence="2 6" id="KW-0145">Chemotaxis</keyword>
<feature type="domain" description="CheB-type methylesterase" evidence="9">
    <location>
        <begin position="165"/>
        <end position="362"/>
    </location>
</feature>
<evidence type="ECO:0000256" key="7">
    <source>
        <dbReference type="PROSITE-ProRule" id="PRU00169"/>
    </source>
</evidence>
<feature type="domain" description="Response regulatory" evidence="8">
    <location>
        <begin position="9"/>
        <end position="126"/>
    </location>
</feature>
<reference evidence="10 11" key="1">
    <citation type="submission" date="2020-09" db="EMBL/GenBank/DDBJ databases">
        <title>Genome sequencing and assembly of Pontibacter sp.</title>
        <authorList>
            <person name="Chhetri G."/>
        </authorList>
    </citation>
    <scope>NUCLEOTIDE SEQUENCE [LARGE SCALE GENOMIC DNA]</scope>
    <source>
        <strain evidence="10 11">JH31</strain>
    </source>
</reference>
<keyword evidence="3 6" id="KW-0378">Hydrolase</keyword>
<evidence type="ECO:0000256" key="1">
    <source>
        <dbReference type="ARBA" id="ARBA00022490"/>
    </source>
</evidence>
<dbReference type="CDD" id="cd16432">
    <property type="entry name" value="CheB_Rec"/>
    <property type="match status" value="1"/>
</dbReference>
<dbReference type="RefSeq" id="WP_191182418.1">
    <property type="nucleotide sequence ID" value="NZ_JACXAJ010000001.1"/>
</dbReference>
<organism evidence="10 11">
    <name type="scientific">Pontibacter aquaedesilientis</name>
    <dbReference type="NCBI Taxonomy" id="2766980"/>
    <lineage>
        <taxon>Bacteria</taxon>
        <taxon>Pseudomonadati</taxon>
        <taxon>Bacteroidota</taxon>
        <taxon>Cytophagia</taxon>
        <taxon>Cytophagales</taxon>
        <taxon>Hymenobacteraceae</taxon>
        <taxon>Pontibacter</taxon>
    </lineage>
</organism>